<dbReference type="EMBL" id="CADEPM010000010">
    <property type="protein sequence ID" value="CAB3410469.1"/>
    <property type="molecule type" value="Genomic_DNA"/>
</dbReference>
<accession>A0A8S1F999</accession>
<organism evidence="1 2">
    <name type="scientific">Caenorhabditis bovis</name>
    <dbReference type="NCBI Taxonomy" id="2654633"/>
    <lineage>
        <taxon>Eukaryota</taxon>
        <taxon>Metazoa</taxon>
        <taxon>Ecdysozoa</taxon>
        <taxon>Nematoda</taxon>
        <taxon>Chromadorea</taxon>
        <taxon>Rhabditida</taxon>
        <taxon>Rhabditina</taxon>
        <taxon>Rhabditomorpha</taxon>
        <taxon>Rhabditoidea</taxon>
        <taxon>Rhabditidae</taxon>
        <taxon>Peloderinae</taxon>
        <taxon>Caenorhabditis</taxon>
    </lineage>
</organism>
<sequence length="582" mass="67713">MTGCLDKTYGCGMEMSFLSKSLLNTSISSRRFKSAQKWLGYIFRNYEYCENDRPERRKTSRANKTVPQNNLVEKQEWRYRDDGFAEALLDIARTSSGKQLRKTKSCQNLFEKHEKSIINCDKPFSWYPELMVYYELLEEPANVAATNRQPTNIDEARVIMNPDENPPIDEFYPYEQGVLEEPMYAAYGMEAQVDYQADVIMFPCIAPTVFVEVTVYPDGTRTVSTQMVPNTDIHSNEMNNIEGACNVPVAYNHEPPVVTMTELGEMNATHVFQVGGTDVLSLVLMNVMAPQQPFLKYDPNNNESQYNHDPQQIQNDPSIRSAHISLAVFDYEMTARVASDVVCNWHLKDAETALIFLHKENQRRYSAYLCKYCLKAFYIWTSRGNNEVYEQMSRLLRNHFPYTVIQYEAFRKAFANGSSIVHSLIENFENCQEGIYLEQFFQSIPPTRLFADVLKHRAESNKLDVLNRIRENVLHLKSYLPLHEYYKYFMTTLPSIVYVCCKHPYDVIQLNIIVIDDFGFYYSLPFCYQCMLEEEYNEREISVELQAALLKYYRTADDGLLREVFNGPMKPEPVARVRRNSI</sequence>
<name>A0A8S1F999_9PELO</name>
<evidence type="ECO:0000313" key="2">
    <source>
        <dbReference type="Proteomes" id="UP000494206"/>
    </source>
</evidence>
<evidence type="ECO:0000313" key="1">
    <source>
        <dbReference type="EMBL" id="CAB3410469.1"/>
    </source>
</evidence>
<comment type="caution">
    <text evidence="1">The sequence shown here is derived from an EMBL/GenBank/DDBJ whole genome shotgun (WGS) entry which is preliminary data.</text>
</comment>
<keyword evidence="2" id="KW-1185">Reference proteome</keyword>
<proteinExistence type="predicted"/>
<dbReference type="AlphaFoldDB" id="A0A8S1F999"/>
<gene>
    <name evidence="1" type="ORF">CBOVIS_LOCUS11992</name>
</gene>
<reference evidence="1 2" key="1">
    <citation type="submission" date="2020-04" db="EMBL/GenBank/DDBJ databases">
        <authorList>
            <person name="Laetsch R D."/>
            <person name="Stevens L."/>
            <person name="Kumar S."/>
            <person name="Blaxter L. M."/>
        </authorList>
    </citation>
    <scope>NUCLEOTIDE SEQUENCE [LARGE SCALE GENOMIC DNA]</scope>
</reference>
<dbReference type="Proteomes" id="UP000494206">
    <property type="component" value="Unassembled WGS sequence"/>
</dbReference>
<protein>
    <submittedName>
        <fullName evidence="1">Uncharacterized protein</fullName>
    </submittedName>
</protein>